<dbReference type="EMBL" id="ML976773">
    <property type="protein sequence ID" value="KAF1964963.1"/>
    <property type="molecule type" value="Genomic_DNA"/>
</dbReference>
<organism evidence="1 2">
    <name type="scientific">Bimuria novae-zelandiae CBS 107.79</name>
    <dbReference type="NCBI Taxonomy" id="1447943"/>
    <lineage>
        <taxon>Eukaryota</taxon>
        <taxon>Fungi</taxon>
        <taxon>Dikarya</taxon>
        <taxon>Ascomycota</taxon>
        <taxon>Pezizomycotina</taxon>
        <taxon>Dothideomycetes</taxon>
        <taxon>Pleosporomycetidae</taxon>
        <taxon>Pleosporales</taxon>
        <taxon>Massarineae</taxon>
        <taxon>Didymosphaeriaceae</taxon>
        <taxon>Bimuria</taxon>
    </lineage>
</organism>
<gene>
    <name evidence="1" type="ORF">BU23DRAFT_575283</name>
</gene>
<name>A0A6A5UIC1_9PLEO</name>
<proteinExistence type="predicted"/>
<dbReference type="AlphaFoldDB" id="A0A6A5UIC1"/>
<sequence length="176" mass="19535">MADAIAILYAGSLGLVEHVKPQRGFGAGCTAEFEVVPLSWPRLVPVLGHCSSLGARGTIFRQGISLVERHARGKRHNRPCFTIICGISRRVSIWSIEIGCGYLMQVGRIVRRSEVLGARYGYPSRKGEQGRLLILLTICHLCGQRFRRILVAIKMVDNPRRVKIEIETSSGGIRLE</sequence>
<protein>
    <submittedName>
        <fullName evidence="1">Uncharacterized protein</fullName>
    </submittedName>
</protein>
<reference evidence="1" key="1">
    <citation type="journal article" date="2020" name="Stud. Mycol.">
        <title>101 Dothideomycetes genomes: a test case for predicting lifestyles and emergence of pathogens.</title>
        <authorList>
            <person name="Haridas S."/>
            <person name="Albert R."/>
            <person name="Binder M."/>
            <person name="Bloem J."/>
            <person name="Labutti K."/>
            <person name="Salamov A."/>
            <person name="Andreopoulos B."/>
            <person name="Baker S."/>
            <person name="Barry K."/>
            <person name="Bills G."/>
            <person name="Bluhm B."/>
            <person name="Cannon C."/>
            <person name="Castanera R."/>
            <person name="Culley D."/>
            <person name="Daum C."/>
            <person name="Ezra D."/>
            <person name="Gonzalez J."/>
            <person name="Henrissat B."/>
            <person name="Kuo A."/>
            <person name="Liang C."/>
            <person name="Lipzen A."/>
            <person name="Lutzoni F."/>
            <person name="Magnuson J."/>
            <person name="Mondo S."/>
            <person name="Nolan M."/>
            <person name="Ohm R."/>
            <person name="Pangilinan J."/>
            <person name="Park H.-J."/>
            <person name="Ramirez L."/>
            <person name="Alfaro M."/>
            <person name="Sun H."/>
            <person name="Tritt A."/>
            <person name="Yoshinaga Y."/>
            <person name="Zwiers L.-H."/>
            <person name="Turgeon B."/>
            <person name="Goodwin S."/>
            <person name="Spatafora J."/>
            <person name="Crous P."/>
            <person name="Grigoriev I."/>
        </authorList>
    </citation>
    <scope>NUCLEOTIDE SEQUENCE</scope>
    <source>
        <strain evidence="1">CBS 107.79</strain>
    </source>
</reference>
<keyword evidence="2" id="KW-1185">Reference proteome</keyword>
<evidence type="ECO:0000313" key="1">
    <source>
        <dbReference type="EMBL" id="KAF1964963.1"/>
    </source>
</evidence>
<accession>A0A6A5UIC1</accession>
<dbReference type="Proteomes" id="UP000800036">
    <property type="component" value="Unassembled WGS sequence"/>
</dbReference>
<evidence type="ECO:0000313" key="2">
    <source>
        <dbReference type="Proteomes" id="UP000800036"/>
    </source>
</evidence>